<sequence>MNSAIRMITGIGVAQVVVCLTGFEPLNPITLPATEECRQAGEEGAAKQGDEGPQRGPGRSLCRSIRSLLGFDLGLLQLRIDLINACFGLGLGQASALGHHLGQVGPVLRRKRAALSQRAGQNTRCHTICSVVTDRHRALSTEQAIDEVAHRVLALAVAASHARSGSCSRSGHSGGAGAQQVASSTEHQHGRHERGNRPRQEAMCSVPKIHFITVQVGPFHPQATGDMMVEIPSALALAPSSAQGEVAARPNPVPSTNRIRDKAAAAAAPANIAAQETPERLGSLVG</sequence>
<gene>
    <name evidence="2" type="ORF">WR25_03826</name>
</gene>
<proteinExistence type="predicted"/>
<evidence type="ECO:0000313" key="2">
    <source>
        <dbReference type="EMBL" id="PAV69732.1"/>
    </source>
</evidence>
<organism evidence="2 3">
    <name type="scientific">Diploscapter pachys</name>
    <dbReference type="NCBI Taxonomy" id="2018661"/>
    <lineage>
        <taxon>Eukaryota</taxon>
        <taxon>Metazoa</taxon>
        <taxon>Ecdysozoa</taxon>
        <taxon>Nematoda</taxon>
        <taxon>Chromadorea</taxon>
        <taxon>Rhabditida</taxon>
        <taxon>Rhabditina</taxon>
        <taxon>Rhabditomorpha</taxon>
        <taxon>Rhabditoidea</taxon>
        <taxon>Rhabditidae</taxon>
        <taxon>Diploscapter</taxon>
    </lineage>
</organism>
<dbReference type="Proteomes" id="UP000218231">
    <property type="component" value="Unassembled WGS sequence"/>
</dbReference>
<feature type="region of interest" description="Disordered" evidence="1">
    <location>
        <begin position="165"/>
        <end position="201"/>
    </location>
</feature>
<dbReference type="AlphaFoldDB" id="A0A2A2K752"/>
<protein>
    <submittedName>
        <fullName evidence="2">Uncharacterized protein</fullName>
    </submittedName>
</protein>
<dbReference type="EMBL" id="LIAE01009449">
    <property type="protein sequence ID" value="PAV69732.1"/>
    <property type="molecule type" value="Genomic_DNA"/>
</dbReference>
<keyword evidence="3" id="KW-1185">Reference proteome</keyword>
<evidence type="ECO:0000313" key="3">
    <source>
        <dbReference type="Proteomes" id="UP000218231"/>
    </source>
</evidence>
<accession>A0A2A2K752</accession>
<comment type="caution">
    <text evidence="2">The sequence shown here is derived from an EMBL/GenBank/DDBJ whole genome shotgun (WGS) entry which is preliminary data.</text>
</comment>
<evidence type="ECO:0000256" key="1">
    <source>
        <dbReference type="SAM" id="MobiDB-lite"/>
    </source>
</evidence>
<reference evidence="2 3" key="1">
    <citation type="journal article" date="2017" name="Curr. Biol.">
        <title>Genome architecture and evolution of a unichromosomal asexual nematode.</title>
        <authorList>
            <person name="Fradin H."/>
            <person name="Zegar C."/>
            <person name="Gutwein M."/>
            <person name="Lucas J."/>
            <person name="Kovtun M."/>
            <person name="Corcoran D."/>
            <person name="Baugh L.R."/>
            <person name="Kiontke K."/>
            <person name="Gunsalus K."/>
            <person name="Fitch D.H."/>
            <person name="Piano F."/>
        </authorList>
    </citation>
    <scope>NUCLEOTIDE SEQUENCE [LARGE SCALE GENOMIC DNA]</scope>
    <source>
        <strain evidence="2">PF1309</strain>
    </source>
</reference>
<name>A0A2A2K752_9BILA</name>